<gene>
    <name evidence="1" type="ORF">CLV42_120126</name>
</gene>
<reference evidence="1 2" key="1">
    <citation type="submission" date="2018-03" db="EMBL/GenBank/DDBJ databases">
        <title>Genomic Encyclopedia of Archaeal and Bacterial Type Strains, Phase II (KMG-II): from individual species to whole genera.</title>
        <authorList>
            <person name="Goeker M."/>
        </authorList>
    </citation>
    <scope>NUCLEOTIDE SEQUENCE [LARGE SCALE GENOMIC DNA]</scope>
    <source>
        <strain evidence="1 2">DSM 18107</strain>
    </source>
</reference>
<dbReference type="OrthoDB" id="640391at2"/>
<dbReference type="EMBL" id="PYGK01000020">
    <property type="protein sequence ID" value="PSL22864.1"/>
    <property type="molecule type" value="Genomic_DNA"/>
</dbReference>
<name>A0A2P8FMA9_9BACT</name>
<dbReference type="RefSeq" id="WP_106605795.1">
    <property type="nucleotide sequence ID" value="NZ_PYGK01000020.1"/>
</dbReference>
<sequence length="250" mass="28535">MKKTFLFLLALLSFQCNRHSANKNFDLKINVDIGNYKYTRHPITEAEFHVLKTNITKTWPQQILATSRSTTGSDHEATPVLQSKYSAEEYIRIANDMETFKKTLLAPGQYLKTTAASPEIAVLEYNKVFAPLSDECIAEPVNYSDLITTAMQGILADNNIKLEVCYGFKQTSTFETKYTIYAKLDHTLHTVTFSNTKGCTPDNTAIYLLLNKVLMSTDIKERLVRYSDHNSLIFVQPARYERLTRRLAQP</sequence>
<proteinExistence type="predicted"/>
<evidence type="ECO:0000313" key="1">
    <source>
        <dbReference type="EMBL" id="PSL22864.1"/>
    </source>
</evidence>
<organism evidence="1 2">
    <name type="scientific">Chitinophaga ginsengisoli</name>
    <dbReference type="NCBI Taxonomy" id="363837"/>
    <lineage>
        <taxon>Bacteria</taxon>
        <taxon>Pseudomonadati</taxon>
        <taxon>Bacteroidota</taxon>
        <taxon>Chitinophagia</taxon>
        <taxon>Chitinophagales</taxon>
        <taxon>Chitinophagaceae</taxon>
        <taxon>Chitinophaga</taxon>
    </lineage>
</organism>
<comment type="caution">
    <text evidence="1">The sequence shown here is derived from an EMBL/GenBank/DDBJ whole genome shotgun (WGS) entry which is preliminary data.</text>
</comment>
<protein>
    <submittedName>
        <fullName evidence="1">Uncharacterized protein</fullName>
    </submittedName>
</protein>
<accession>A0A2P8FMA9</accession>
<keyword evidence="2" id="KW-1185">Reference proteome</keyword>
<dbReference type="AlphaFoldDB" id="A0A2P8FMA9"/>
<dbReference type="Proteomes" id="UP000240978">
    <property type="component" value="Unassembled WGS sequence"/>
</dbReference>
<evidence type="ECO:0000313" key="2">
    <source>
        <dbReference type="Proteomes" id="UP000240978"/>
    </source>
</evidence>